<reference evidence="2 3" key="1">
    <citation type="submission" date="2021-02" db="EMBL/GenBank/DDBJ databases">
        <title>Leishmania (Mundinia) enrietti genome sequencing and assembly.</title>
        <authorList>
            <person name="Almutairi H."/>
            <person name="Gatherer D."/>
        </authorList>
    </citation>
    <scope>NUCLEOTIDE SEQUENCE [LARGE SCALE GENOMIC DNA]</scope>
    <source>
        <strain evidence="2">CUR178</strain>
    </source>
</reference>
<dbReference type="OrthoDB" id="267702at2759"/>
<dbReference type="Proteomes" id="UP000674179">
    <property type="component" value="Chromosome 7"/>
</dbReference>
<evidence type="ECO:0000313" key="3">
    <source>
        <dbReference type="Proteomes" id="UP000674179"/>
    </source>
</evidence>
<feature type="region of interest" description="Disordered" evidence="1">
    <location>
        <begin position="457"/>
        <end position="478"/>
    </location>
</feature>
<protein>
    <submittedName>
        <fullName evidence="2">Uncharacterized protein</fullName>
    </submittedName>
</protein>
<evidence type="ECO:0000256" key="1">
    <source>
        <dbReference type="SAM" id="MobiDB-lite"/>
    </source>
</evidence>
<feature type="compositionally biased region" description="Low complexity" evidence="1">
    <location>
        <begin position="545"/>
        <end position="555"/>
    </location>
</feature>
<organism evidence="2 3">
    <name type="scientific">Leishmania enriettii</name>
    <dbReference type="NCBI Taxonomy" id="5663"/>
    <lineage>
        <taxon>Eukaryota</taxon>
        <taxon>Discoba</taxon>
        <taxon>Euglenozoa</taxon>
        <taxon>Kinetoplastea</taxon>
        <taxon>Metakinetoplastina</taxon>
        <taxon>Trypanosomatida</taxon>
        <taxon>Trypanosomatidae</taxon>
        <taxon>Leishmaniinae</taxon>
        <taxon>Leishmania</taxon>
    </lineage>
</organism>
<evidence type="ECO:0000313" key="2">
    <source>
        <dbReference type="EMBL" id="KAG5485250.1"/>
    </source>
</evidence>
<comment type="caution">
    <text evidence="2">The sequence shown here is derived from an EMBL/GenBank/DDBJ whole genome shotgun (WGS) entry which is preliminary data.</text>
</comment>
<gene>
    <name evidence="2" type="ORF">CUR178_06610</name>
</gene>
<proteinExistence type="predicted"/>
<feature type="compositionally biased region" description="Low complexity" evidence="1">
    <location>
        <begin position="457"/>
        <end position="474"/>
    </location>
</feature>
<accession>A0A836HJG1</accession>
<dbReference type="EMBL" id="JAFHKP010000007">
    <property type="protein sequence ID" value="KAG5485250.1"/>
    <property type="molecule type" value="Genomic_DNA"/>
</dbReference>
<name>A0A836HJG1_LEIEN</name>
<dbReference type="AlphaFoldDB" id="A0A836HJG1"/>
<dbReference type="KEGG" id="lenr:94173783"/>
<dbReference type="RefSeq" id="XP_067695514.1">
    <property type="nucleotide sequence ID" value="XM_067838273.1"/>
</dbReference>
<dbReference type="GeneID" id="94173783"/>
<keyword evidence="3" id="KW-1185">Reference proteome</keyword>
<sequence length="588" mass="62083">MESASDGFHHQIRRIQEQLRRLGWHQHTGDRVAFPRTPAASLASARDPLDGSPMTTIQSALEAAEGCAGGAAAEALPSPKSVTRVPSSSALRAVLGEHDANRVASKGCKSRFTSPLTASGAVDGFECVDLQPSHQHHVNTARVAALPTHCSAGGTSRAAEPHMFVRYVCDGEHDSAQATAGVPEHPSSVSRPFSSAGSVTITDAFDDIISRAWGRAEMPPVDGVRDLNGRRIATASLPTRSSRHWGREGCPVSPAAAAPFTAEVRHPEAFSRRVASPSTVSVPVSSFFSSTASQPPTATQRHDNGRPFSHRAQRARAPVTRIASPVGAGAVYRCCTHADLSTDALCARGRKTATSSCAPPPAPAPKRAVDALQRQQRLLRAIQLVDAALHGSSDGSSEGVYAKKLARLHPILATLTDARGQSLGLPSRVTAAELRRFRKRLLQQLLLSDPAPGVLRRASASSRMPSRPAAPSAPEVTIQDDFDADDEAGEGRCCAARLPDTAGDVQLASPSASPALVTSPLCFATAHSNIPARTAGTSVPPELPLSPSSPSASDPYTASQQRFQLEMASLHQAQQRRLQLQRQRADAI</sequence>
<feature type="region of interest" description="Disordered" evidence="1">
    <location>
        <begin position="533"/>
        <end position="561"/>
    </location>
</feature>
<feature type="region of interest" description="Disordered" evidence="1">
    <location>
        <begin position="287"/>
        <end position="318"/>
    </location>
</feature>